<proteinExistence type="predicted"/>
<organism evidence="2 5">
    <name type="scientific">Adineta ricciae</name>
    <name type="common">Rotifer</name>
    <dbReference type="NCBI Taxonomy" id="249248"/>
    <lineage>
        <taxon>Eukaryota</taxon>
        <taxon>Metazoa</taxon>
        <taxon>Spiralia</taxon>
        <taxon>Gnathifera</taxon>
        <taxon>Rotifera</taxon>
        <taxon>Eurotatoria</taxon>
        <taxon>Bdelloidea</taxon>
        <taxon>Adinetida</taxon>
        <taxon>Adinetidae</taxon>
        <taxon>Adineta</taxon>
    </lineage>
</organism>
<name>A0A813YY90_ADIRI</name>
<keyword evidence="4" id="KW-1185">Reference proteome</keyword>
<dbReference type="Proteomes" id="UP000663828">
    <property type="component" value="Unassembled WGS sequence"/>
</dbReference>
<feature type="compositionally biased region" description="Low complexity" evidence="1">
    <location>
        <begin position="49"/>
        <end position="73"/>
    </location>
</feature>
<evidence type="ECO:0000313" key="3">
    <source>
        <dbReference type="EMBL" id="CAF1424614.1"/>
    </source>
</evidence>
<evidence type="ECO:0000256" key="1">
    <source>
        <dbReference type="SAM" id="MobiDB-lite"/>
    </source>
</evidence>
<comment type="caution">
    <text evidence="2">The sequence shown here is derived from an EMBL/GenBank/DDBJ whole genome shotgun (WGS) entry which is preliminary data.</text>
</comment>
<evidence type="ECO:0000313" key="5">
    <source>
        <dbReference type="Proteomes" id="UP000663852"/>
    </source>
</evidence>
<dbReference type="EMBL" id="CAJNOR010003547">
    <property type="protein sequence ID" value="CAF1424614.1"/>
    <property type="molecule type" value="Genomic_DNA"/>
</dbReference>
<dbReference type="OrthoDB" id="10079677at2759"/>
<dbReference type="EMBL" id="CAJNOJ010000031">
    <property type="protein sequence ID" value="CAF0891558.1"/>
    <property type="molecule type" value="Genomic_DNA"/>
</dbReference>
<evidence type="ECO:0000313" key="2">
    <source>
        <dbReference type="EMBL" id="CAF0891558.1"/>
    </source>
</evidence>
<sequence>MKYREFPEKSYSLSFALKYAFNILNLLFLILKVGNPPSSPDSITISSTMSSSIPMSTSSTSTSISTSSTSSTTATPGPHCNITLCREVISRYIARNWAYDTINFGECINCSRANYPSFPSDWFNRWYIQDFYIYGSSSDCAGNPYIGDLTFCQTACLKDITCVGFSRAKNALDTNSTVECYLKNNLTVSQIFNDTNWHTVVFNSTT</sequence>
<reference evidence="2" key="1">
    <citation type="submission" date="2021-02" db="EMBL/GenBank/DDBJ databases">
        <authorList>
            <person name="Nowell W R."/>
        </authorList>
    </citation>
    <scope>NUCLEOTIDE SEQUENCE</scope>
</reference>
<evidence type="ECO:0000313" key="4">
    <source>
        <dbReference type="Proteomes" id="UP000663828"/>
    </source>
</evidence>
<gene>
    <name evidence="2" type="ORF">EDS130_LOCUS9311</name>
    <name evidence="3" type="ORF">XAT740_LOCUS35432</name>
</gene>
<protein>
    <submittedName>
        <fullName evidence="2">Uncharacterized protein</fullName>
    </submittedName>
</protein>
<accession>A0A813YY90</accession>
<dbReference type="AlphaFoldDB" id="A0A813YY90"/>
<dbReference type="Proteomes" id="UP000663852">
    <property type="component" value="Unassembled WGS sequence"/>
</dbReference>
<feature type="region of interest" description="Disordered" evidence="1">
    <location>
        <begin position="49"/>
        <end position="76"/>
    </location>
</feature>